<proteinExistence type="predicted"/>
<dbReference type="EMBL" id="AJMT01000004">
    <property type="protein sequence ID" value="EIG30485.1"/>
    <property type="molecule type" value="Genomic_DNA"/>
</dbReference>
<evidence type="ECO:0000313" key="1">
    <source>
        <dbReference type="EMBL" id="EIG30485.1"/>
    </source>
</evidence>
<dbReference type="AlphaFoldDB" id="I2NXC4"/>
<organism evidence="1 2">
    <name type="scientific">Neisseria sicca VK64</name>
    <dbReference type="NCBI Taxonomy" id="1095748"/>
    <lineage>
        <taxon>Bacteria</taxon>
        <taxon>Pseudomonadati</taxon>
        <taxon>Pseudomonadota</taxon>
        <taxon>Betaproteobacteria</taxon>
        <taxon>Neisseriales</taxon>
        <taxon>Neisseriaceae</taxon>
        <taxon>Neisseria</taxon>
    </lineage>
</organism>
<comment type="caution">
    <text evidence="1">The sequence shown here is derived from an EMBL/GenBank/DDBJ whole genome shotgun (WGS) entry which is preliminary data.</text>
</comment>
<dbReference type="Proteomes" id="UP000004473">
    <property type="component" value="Unassembled WGS sequence"/>
</dbReference>
<sequence>MNAFFQNQSDFGMDAALFKGCFYTLMPVFDKQRHSSFEQQA</sequence>
<protein>
    <submittedName>
        <fullName evidence="1">Uncharacterized protein</fullName>
    </submittedName>
</protein>
<name>I2NXC4_NEISI</name>
<accession>I2NXC4</accession>
<gene>
    <name evidence="1" type="ORF">HMPREF1051_3044</name>
</gene>
<reference evidence="1 2" key="1">
    <citation type="submission" date="2012-04" db="EMBL/GenBank/DDBJ databases">
        <authorList>
            <person name="Harkins D.M."/>
            <person name="Madupu R."/>
            <person name="Durkin A.S."/>
            <person name="Torralba M."/>
            <person name="Methe B."/>
            <person name="Sutton G.G."/>
            <person name="Nelson K.E."/>
        </authorList>
    </citation>
    <scope>NUCLEOTIDE SEQUENCE [LARGE SCALE GENOMIC DNA]</scope>
    <source>
        <strain evidence="1 2">VK64</strain>
    </source>
</reference>
<evidence type="ECO:0000313" key="2">
    <source>
        <dbReference type="Proteomes" id="UP000004473"/>
    </source>
</evidence>